<evidence type="ECO:0000259" key="2">
    <source>
        <dbReference type="PROSITE" id="PS50853"/>
    </source>
</evidence>
<dbReference type="PROSITE" id="PS50853">
    <property type="entry name" value="FN3"/>
    <property type="match status" value="1"/>
</dbReference>
<dbReference type="PANTHER" id="PTHR32430">
    <property type="entry name" value="FIBRONECTIN TYPE III DOMAIN-CONTAINING PROTEIN 8"/>
    <property type="match status" value="1"/>
</dbReference>
<dbReference type="Gene3D" id="2.60.40.10">
    <property type="entry name" value="Immunoglobulins"/>
    <property type="match status" value="1"/>
</dbReference>
<reference evidence="3 4" key="1">
    <citation type="journal article" date="2020" name="Mol. Biol. Evol.">
        <title>Interspecific Gene Flow and the Evolution of Specialization in Black and White Rhinoceros.</title>
        <authorList>
            <person name="Moodley Y."/>
            <person name="Westbury M.V."/>
            <person name="Russo I.M."/>
            <person name="Gopalakrishnan S."/>
            <person name="Rakotoarivelo A."/>
            <person name="Olsen R.A."/>
            <person name="Prost S."/>
            <person name="Tunstall T."/>
            <person name="Ryder O.A."/>
            <person name="Dalen L."/>
            <person name="Bruford M.W."/>
        </authorList>
    </citation>
    <scope>NUCLEOTIDE SEQUENCE [LARGE SCALE GENOMIC DNA]</scope>
    <source>
        <strain evidence="3">SBR-YM</strain>
        <tissue evidence="3">Skin</tissue>
    </source>
</reference>
<gene>
    <name evidence="3" type="ORF">HPG69_003157</name>
</gene>
<dbReference type="CDD" id="cd00063">
    <property type="entry name" value="FN3"/>
    <property type="match status" value="1"/>
</dbReference>
<dbReference type="Proteomes" id="UP000551758">
    <property type="component" value="Unassembled WGS sequence"/>
</dbReference>
<dbReference type="PANTHER" id="PTHR32430:SF1">
    <property type="entry name" value="FIBRONECTIN TYPE III DOMAIN-CONTAINING PROTEIN 8"/>
    <property type="match status" value="1"/>
</dbReference>
<dbReference type="InterPro" id="IPR013783">
    <property type="entry name" value="Ig-like_fold"/>
</dbReference>
<dbReference type="GO" id="GO:0005634">
    <property type="term" value="C:nucleus"/>
    <property type="evidence" value="ECO:0007669"/>
    <property type="project" value="TreeGrafter"/>
</dbReference>
<comment type="caution">
    <text evidence="3">The sequence shown here is derived from an EMBL/GenBank/DDBJ whole genome shotgun (WGS) entry which is preliminary data.</text>
</comment>
<feature type="region of interest" description="Disordered" evidence="1">
    <location>
        <begin position="344"/>
        <end position="381"/>
    </location>
</feature>
<proteinExistence type="predicted"/>
<dbReference type="SUPFAM" id="SSF49265">
    <property type="entry name" value="Fibronectin type III"/>
    <property type="match status" value="1"/>
</dbReference>
<keyword evidence="4" id="KW-1185">Reference proteome</keyword>
<dbReference type="Pfam" id="PF00041">
    <property type="entry name" value="fn3"/>
    <property type="match status" value="1"/>
</dbReference>
<dbReference type="OrthoDB" id="9448151at2759"/>
<dbReference type="InterPro" id="IPR003961">
    <property type="entry name" value="FN3_dom"/>
</dbReference>
<sequence length="381" mass="41406">MASEAHYKVGDGEEATMKKETLNVLNVLNQMSKPFPNPKSMNRTITTKGLQLSSTGSLVNFLEEDTINLPKLIPLEDSECSSDDTSVSPVSSTLLNPIKLVVTQPNSSFFAGMLEGELNKLSFSSMAKNTEKGDLALCPHQSKSQIAPGGILDLDNPELDIDTSSTSSESSVMVDVPEAPFICEHTVSDSTAVISWTYALGKQQVSFYQVLLQEVAKKNDNEPPKAKNRPWIFNKILGITVKLMELKPNTSYCLTARAANTAGVGKWCKPYKFATVATDLNIFPDHNPIQITVLRKEPQRKTVFIRLEDMQRQEDLQCLFPYKGGRLQEAPLLPSALVQGPQELEALNGPPAPCHGNTDDPAGPGPGGSDTGTPYLGWGQG</sequence>
<organism evidence="3 4">
    <name type="scientific">Diceros bicornis minor</name>
    <name type="common">South-central black rhinoceros</name>
    <dbReference type="NCBI Taxonomy" id="77932"/>
    <lineage>
        <taxon>Eukaryota</taxon>
        <taxon>Metazoa</taxon>
        <taxon>Chordata</taxon>
        <taxon>Craniata</taxon>
        <taxon>Vertebrata</taxon>
        <taxon>Euteleostomi</taxon>
        <taxon>Mammalia</taxon>
        <taxon>Eutheria</taxon>
        <taxon>Laurasiatheria</taxon>
        <taxon>Perissodactyla</taxon>
        <taxon>Rhinocerotidae</taxon>
        <taxon>Diceros</taxon>
    </lineage>
</organism>
<name>A0A7J7EK66_DICBM</name>
<accession>A0A7J7EK66</accession>
<dbReference type="EMBL" id="JACDTQ010002743">
    <property type="protein sequence ID" value="KAF5916083.1"/>
    <property type="molecule type" value="Genomic_DNA"/>
</dbReference>
<dbReference type="InterPro" id="IPR036116">
    <property type="entry name" value="FN3_sf"/>
</dbReference>
<protein>
    <recommendedName>
        <fullName evidence="2">Fibronectin type-III domain-containing protein</fullName>
    </recommendedName>
</protein>
<evidence type="ECO:0000256" key="1">
    <source>
        <dbReference type="SAM" id="MobiDB-lite"/>
    </source>
</evidence>
<feature type="domain" description="Fibronectin type-III" evidence="2">
    <location>
        <begin position="176"/>
        <end position="278"/>
    </location>
</feature>
<dbReference type="AlphaFoldDB" id="A0A7J7EK66"/>
<evidence type="ECO:0000313" key="4">
    <source>
        <dbReference type="Proteomes" id="UP000551758"/>
    </source>
</evidence>
<evidence type="ECO:0000313" key="3">
    <source>
        <dbReference type="EMBL" id="KAF5916083.1"/>
    </source>
</evidence>